<accession>A0A5J4LE54</accession>
<keyword evidence="3" id="KW-1185">Reference proteome</keyword>
<dbReference type="RefSeq" id="WP_223659509.1">
    <property type="nucleotide sequence ID" value="NZ_BLAG01000004.1"/>
</dbReference>
<organism evidence="2 3">
    <name type="scientific">Streptomyces angustmyceticus</name>
    <dbReference type="NCBI Taxonomy" id="285578"/>
    <lineage>
        <taxon>Bacteria</taxon>
        <taxon>Bacillati</taxon>
        <taxon>Actinomycetota</taxon>
        <taxon>Actinomycetes</taxon>
        <taxon>Kitasatosporales</taxon>
        <taxon>Streptomycetaceae</taxon>
        <taxon>Streptomyces</taxon>
    </lineage>
</organism>
<dbReference type="GeneID" id="96749209"/>
<reference evidence="2 3" key="1">
    <citation type="submission" date="2019-10" db="EMBL/GenBank/DDBJ databases">
        <title>Whole genome shotgun sequence of Streptomyces angustmyceticus NBRC 3934.</title>
        <authorList>
            <person name="Hosoyama A."/>
            <person name="Ichikawa N."/>
            <person name="Kimura A."/>
            <person name="Kitahashi Y."/>
            <person name="Komaki H."/>
            <person name="Uohara A."/>
        </authorList>
    </citation>
    <scope>NUCLEOTIDE SEQUENCE [LARGE SCALE GENOMIC DNA]</scope>
    <source>
        <strain evidence="2 3">NBRC 3934</strain>
    </source>
</reference>
<comment type="caution">
    <text evidence="2">The sequence shown here is derived from an EMBL/GenBank/DDBJ whole genome shotgun (WGS) entry which is preliminary data.</text>
</comment>
<dbReference type="Proteomes" id="UP000325598">
    <property type="component" value="Unassembled WGS sequence"/>
</dbReference>
<feature type="region of interest" description="Disordered" evidence="1">
    <location>
        <begin position="81"/>
        <end position="131"/>
    </location>
</feature>
<protein>
    <submittedName>
        <fullName evidence="2">Uncharacterized protein</fullName>
    </submittedName>
</protein>
<name>A0A5J4LE54_9ACTN</name>
<dbReference type="InterPro" id="IPR046151">
    <property type="entry name" value="DUF6153"/>
</dbReference>
<dbReference type="AlphaFoldDB" id="A0A5J4LE54"/>
<dbReference type="Pfam" id="PF19650">
    <property type="entry name" value="DUF6153"/>
    <property type="match status" value="1"/>
</dbReference>
<proteinExistence type="predicted"/>
<evidence type="ECO:0000313" key="3">
    <source>
        <dbReference type="Proteomes" id="UP000325598"/>
    </source>
</evidence>
<feature type="region of interest" description="Disordered" evidence="1">
    <location>
        <begin position="40"/>
        <end position="66"/>
    </location>
</feature>
<feature type="compositionally biased region" description="Pro residues" evidence="1">
    <location>
        <begin position="87"/>
        <end position="99"/>
    </location>
</feature>
<dbReference type="EMBL" id="BLAG01000004">
    <property type="protein sequence ID" value="GES28415.1"/>
    <property type="molecule type" value="Genomic_DNA"/>
</dbReference>
<sequence>MLPRRPYELTPPARRCRALFVLALLAGLLGMHALAPAVTSAPHPHGPRMSAMGTAHAHCHGAGDCGAGGKLHHADTTCASGALEATPTPPALMPSPIRPAEPESVADAGESKGRDGGRAPPSLAELQLLRI</sequence>
<feature type="compositionally biased region" description="Low complexity" evidence="1">
    <location>
        <begin position="51"/>
        <end position="62"/>
    </location>
</feature>
<evidence type="ECO:0000256" key="1">
    <source>
        <dbReference type="SAM" id="MobiDB-lite"/>
    </source>
</evidence>
<gene>
    <name evidence="2" type="ORF">San01_09020</name>
</gene>
<evidence type="ECO:0000313" key="2">
    <source>
        <dbReference type="EMBL" id="GES28415.1"/>
    </source>
</evidence>